<dbReference type="EMBL" id="JABFHI010000013">
    <property type="protein sequence ID" value="NOG32869.1"/>
    <property type="molecule type" value="Genomic_DNA"/>
</dbReference>
<dbReference type="RefSeq" id="WP_171703326.1">
    <property type="nucleotide sequence ID" value="NZ_JABFHI010000013.1"/>
</dbReference>
<accession>A0A7Y3U272</accession>
<protein>
    <submittedName>
        <fullName evidence="1">Uncharacterized protein</fullName>
    </submittedName>
</protein>
<reference evidence="1 2" key="1">
    <citation type="submission" date="2020-05" db="EMBL/GenBank/DDBJ databases">
        <authorList>
            <person name="Ruan W."/>
            <person name="Jeon C.O."/>
            <person name="Chun B.H."/>
        </authorList>
    </citation>
    <scope>NUCLEOTIDE SEQUENCE [LARGE SCALE GENOMIC DNA]</scope>
    <source>
        <strain evidence="1 2">TBZ9</strain>
    </source>
</reference>
<proteinExistence type="predicted"/>
<dbReference type="Proteomes" id="UP000588806">
    <property type="component" value="Unassembled WGS sequence"/>
</dbReference>
<evidence type="ECO:0000313" key="2">
    <source>
        <dbReference type="Proteomes" id="UP000588806"/>
    </source>
</evidence>
<name>A0A7Y3U272_9GAMM</name>
<sequence>MNQLDQQYQRMIDGINSMQALYGELVTYRAARGCLAIDMPLSLVAKVNESMGVKRDIALQTLAGLLVPQLDLVRPKIMQDALGDAYTGKRGDYLTLVTNACNELKAETTL</sequence>
<gene>
    <name evidence="1" type="ORF">HLB35_15855</name>
</gene>
<keyword evidence="2" id="KW-1185">Reference proteome</keyword>
<comment type="caution">
    <text evidence="1">The sequence shown here is derived from an EMBL/GenBank/DDBJ whole genome shotgun (WGS) entry which is preliminary data.</text>
</comment>
<evidence type="ECO:0000313" key="1">
    <source>
        <dbReference type="EMBL" id="NOG32869.1"/>
    </source>
</evidence>
<organism evidence="1 2">
    <name type="scientific">Vreelandella azerica</name>
    <dbReference type="NCBI Taxonomy" id="2732867"/>
    <lineage>
        <taxon>Bacteria</taxon>
        <taxon>Pseudomonadati</taxon>
        <taxon>Pseudomonadota</taxon>
        <taxon>Gammaproteobacteria</taxon>
        <taxon>Oceanospirillales</taxon>
        <taxon>Halomonadaceae</taxon>
        <taxon>Vreelandella</taxon>
    </lineage>
</organism>
<dbReference type="AlphaFoldDB" id="A0A7Y3U272"/>
<reference evidence="1 2" key="2">
    <citation type="submission" date="2020-06" db="EMBL/GenBank/DDBJ databases">
        <title>Halomonas songnenensis sp. nov., a moderately halophilic bacterium isolated from saline and alkaline soils.</title>
        <authorList>
            <person name="Jiang J."/>
            <person name="Pan Y."/>
        </authorList>
    </citation>
    <scope>NUCLEOTIDE SEQUENCE [LARGE SCALE GENOMIC DNA]</scope>
    <source>
        <strain evidence="1 2">TBZ9</strain>
    </source>
</reference>